<dbReference type="Gene3D" id="3.60.21.10">
    <property type="match status" value="1"/>
</dbReference>
<dbReference type="EMBL" id="JBBKZV010000032">
    <property type="protein sequence ID" value="MEJ8826301.1"/>
    <property type="molecule type" value="Genomic_DNA"/>
</dbReference>
<keyword evidence="2" id="KW-0540">Nuclease</keyword>
<dbReference type="PANTHER" id="PTHR39323:SF1">
    <property type="entry name" value="BLR1149 PROTEIN"/>
    <property type="match status" value="1"/>
</dbReference>
<dbReference type="CDD" id="cd07391">
    <property type="entry name" value="MPP_PF1019"/>
    <property type="match status" value="1"/>
</dbReference>
<feature type="domain" description="Calcineurin-like phosphoesterase" evidence="1">
    <location>
        <begin position="59"/>
        <end position="148"/>
    </location>
</feature>
<dbReference type="PANTHER" id="PTHR39323">
    <property type="entry name" value="BLR1149 PROTEIN"/>
    <property type="match status" value="1"/>
</dbReference>
<comment type="caution">
    <text evidence="2">The sequence shown here is derived from an EMBL/GenBank/DDBJ whole genome shotgun (WGS) entry which is preliminary data.</text>
</comment>
<dbReference type="InterPro" id="IPR026336">
    <property type="entry name" value="PdeM-like"/>
</dbReference>
<accession>A0ABU8W8C6</accession>
<dbReference type="NCBIfam" id="TIGR04123">
    <property type="entry name" value="P_estr_lig_assc"/>
    <property type="match status" value="1"/>
</dbReference>
<reference evidence="2 3" key="1">
    <citation type="submission" date="2024-03" db="EMBL/GenBank/DDBJ databases">
        <title>Novel species of the genus Variovorax.</title>
        <authorList>
            <person name="Liu Q."/>
            <person name="Xin Y.-H."/>
        </authorList>
    </citation>
    <scope>NUCLEOTIDE SEQUENCE [LARGE SCALE GENOMIC DNA]</scope>
    <source>
        <strain evidence="2 3">KACC 18501</strain>
    </source>
</reference>
<dbReference type="GO" id="GO:0016787">
    <property type="term" value="F:hydrolase activity"/>
    <property type="evidence" value="ECO:0007669"/>
    <property type="project" value="UniProtKB-KW"/>
</dbReference>
<dbReference type="Pfam" id="PF00149">
    <property type="entry name" value="Metallophos"/>
    <property type="match status" value="1"/>
</dbReference>
<dbReference type="GO" id="GO:0004519">
    <property type="term" value="F:endonuclease activity"/>
    <property type="evidence" value="ECO:0007669"/>
    <property type="project" value="UniProtKB-KW"/>
</dbReference>
<dbReference type="GO" id="GO:0016874">
    <property type="term" value="F:ligase activity"/>
    <property type="evidence" value="ECO:0007669"/>
    <property type="project" value="UniProtKB-KW"/>
</dbReference>
<dbReference type="RefSeq" id="WP_340367341.1">
    <property type="nucleotide sequence ID" value="NZ_JBBKZV010000032.1"/>
</dbReference>
<keyword evidence="2" id="KW-0436">Ligase</keyword>
<dbReference type="Proteomes" id="UP001363010">
    <property type="component" value="Unassembled WGS sequence"/>
</dbReference>
<proteinExistence type="predicted"/>
<protein>
    <submittedName>
        <fullName evidence="2">Ligase-associated DNA damage response endonuclease PdeM</fullName>
        <ecNumber evidence="2">3.1.-.-</ecNumber>
    </submittedName>
</protein>
<organism evidence="2 3">
    <name type="scientific">Variovorax humicola</name>
    <dbReference type="NCBI Taxonomy" id="1769758"/>
    <lineage>
        <taxon>Bacteria</taxon>
        <taxon>Pseudomonadati</taxon>
        <taxon>Pseudomonadota</taxon>
        <taxon>Betaproteobacteria</taxon>
        <taxon>Burkholderiales</taxon>
        <taxon>Comamonadaceae</taxon>
        <taxon>Variovorax</taxon>
    </lineage>
</organism>
<dbReference type="InterPro" id="IPR004843">
    <property type="entry name" value="Calcineurin-like_PHP"/>
</dbReference>
<gene>
    <name evidence="2" type="primary">pdeM</name>
    <name evidence="2" type="ORF">WKW80_30485</name>
</gene>
<dbReference type="InterPro" id="IPR029052">
    <property type="entry name" value="Metallo-depent_PP-like"/>
</dbReference>
<evidence type="ECO:0000313" key="3">
    <source>
        <dbReference type="Proteomes" id="UP001363010"/>
    </source>
</evidence>
<keyword evidence="3" id="KW-1185">Reference proteome</keyword>
<keyword evidence="2" id="KW-0378">Hydrolase</keyword>
<name>A0ABU8W8C6_9BURK</name>
<dbReference type="SUPFAM" id="SSF56300">
    <property type="entry name" value="Metallo-dependent phosphatases"/>
    <property type="match status" value="1"/>
</dbReference>
<sequence length="248" mass="27098">MAASDRLPGTMGLAICDTPRTVRSTAASAFDSLSCPVQWAGESMLLLPDRALWWPSAHTLFVADLHLGKAATYRALGQPVPGGTTHRNLARLDRLIALHAPRRIVFLGDFLHAAQARPVLGAVEAWRARHAAVAMTLVRGNHDRRAGDPPEGLFIELVDEPWLLGPFACCHHPQSHRTHFVLAGHLHPVCRLNGRGRDSLRLPCFVSEPDRAILPAFGEFTGGWLMEAMPHRRFHGVGGNGVWALPAQ</sequence>
<evidence type="ECO:0000259" key="1">
    <source>
        <dbReference type="Pfam" id="PF00149"/>
    </source>
</evidence>
<evidence type="ECO:0000313" key="2">
    <source>
        <dbReference type="EMBL" id="MEJ8826301.1"/>
    </source>
</evidence>
<dbReference type="EC" id="3.1.-.-" evidence="2"/>
<keyword evidence="2" id="KW-0255">Endonuclease</keyword>